<sequence>MLCLTESATYVTQHLPAWANELLASLEIDPVEVDLETLNRIAATVDDGPSQAHLLIGFIAGYAAGLAEGGGMADFDRAHAASVRFMRKHVVGE</sequence>
<dbReference type="EMBL" id="BAAAMN010000056">
    <property type="protein sequence ID" value="GAA2044602.1"/>
    <property type="molecule type" value="Genomic_DNA"/>
</dbReference>
<comment type="caution">
    <text evidence="1">The sequence shown here is derived from an EMBL/GenBank/DDBJ whole genome shotgun (WGS) entry which is preliminary data.</text>
</comment>
<evidence type="ECO:0000313" key="2">
    <source>
        <dbReference type="Proteomes" id="UP001501461"/>
    </source>
</evidence>
<reference evidence="2" key="1">
    <citation type="journal article" date="2019" name="Int. J. Syst. Evol. Microbiol.">
        <title>The Global Catalogue of Microorganisms (GCM) 10K type strain sequencing project: providing services to taxonomists for standard genome sequencing and annotation.</title>
        <authorList>
            <consortium name="The Broad Institute Genomics Platform"/>
            <consortium name="The Broad Institute Genome Sequencing Center for Infectious Disease"/>
            <person name="Wu L."/>
            <person name="Ma J."/>
        </authorList>
    </citation>
    <scope>NUCLEOTIDE SEQUENCE [LARGE SCALE GENOMIC DNA]</scope>
    <source>
        <strain evidence="2">JCM 13595</strain>
    </source>
</reference>
<gene>
    <name evidence="1" type="ORF">GCM10009720_26890</name>
</gene>
<protein>
    <recommendedName>
        <fullName evidence="3">Molybdopterin-guanine dinucleotide biosynthesis protein</fullName>
    </recommendedName>
</protein>
<accession>A0ABP5GDS2</accession>
<evidence type="ECO:0000313" key="1">
    <source>
        <dbReference type="EMBL" id="GAA2044602.1"/>
    </source>
</evidence>
<keyword evidence="2" id="KW-1185">Reference proteome</keyword>
<dbReference type="Proteomes" id="UP001501461">
    <property type="component" value="Unassembled WGS sequence"/>
</dbReference>
<name>A0ABP5GDS2_9MICC</name>
<evidence type="ECO:0008006" key="3">
    <source>
        <dbReference type="Google" id="ProtNLM"/>
    </source>
</evidence>
<proteinExistence type="predicted"/>
<organism evidence="1 2">
    <name type="scientific">Yaniella flava</name>
    <dbReference type="NCBI Taxonomy" id="287930"/>
    <lineage>
        <taxon>Bacteria</taxon>
        <taxon>Bacillati</taxon>
        <taxon>Actinomycetota</taxon>
        <taxon>Actinomycetes</taxon>
        <taxon>Micrococcales</taxon>
        <taxon>Micrococcaceae</taxon>
        <taxon>Yaniella</taxon>
    </lineage>
</organism>